<protein>
    <submittedName>
        <fullName evidence="6">Lysocardiolipin acyltransferase</fullName>
    </submittedName>
</protein>
<evidence type="ECO:0000256" key="1">
    <source>
        <dbReference type="ARBA" id="ARBA00008655"/>
    </source>
</evidence>
<dbReference type="InterPro" id="IPR032098">
    <property type="entry name" value="Acyltransf_C"/>
</dbReference>
<dbReference type="SUPFAM" id="SSF69593">
    <property type="entry name" value="Glycerol-3-phosphate (1)-acyltransferase"/>
    <property type="match status" value="1"/>
</dbReference>
<dbReference type="EMBL" id="QOIP01000001">
    <property type="protein sequence ID" value="RLU27164.1"/>
    <property type="molecule type" value="Genomic_DNA"/>
</dbReference>
<feature type="domain" description="Phospholipid/glycerol acyltransferase" evidence="5">
    <location>
        <begin position="79"/>
        <end position="197"/>
    </location>
</feature>
<feature type="transmembrane region" description="Helical" evidence="4">
    <location>
        <begin position="305"/>
        <end position="327"/>
    </location>
</feature>
<evidence type="ECO:0000256" key="4">
    <source>
        <dbReference type="SAM" id="Phobius"/>
    </source>
</evidence>
<dbReference type="GO" id="GO:0005783">
    <property type="term" value="C:endoplasmic reticulum"/>
    <property type="evidence" value="ECO:0007669"/>
    <property type="project" value="TreeGrafter"/>
</dbReference>
<dbReference type="CDD" id="cd07990">
    <property type="entry name" value="LPLAT_LCLAT1-like"/>
    <property type="match status" value="1"/>
</dbReference>
<feature type="transmembrane region" description="Helical" evidence="4">
    <location>
        <begin position="12"/>
        <end position="35"/>
    </location>
</feature>
<sequence>MHRFVRGILYCALWYGSIVAGFLFIACPLLPLLLISPSKFRKCGDLLFSCWELYPTALLNALGVKIYVSGDHISPHESAVLIMNHRTRVDWNFLWAAMYQACMPSVACHKLKFILKDPIRHIPGPGWIMQMNGFLYITRRWEEDRGRLSRTLDYLVALDNRTQLLIFPEGTDLTESSKEKSDRYAMQHHLPLYTYTLHPKTTGFAYLVQHLQRASFLDAVYDLTIAYPDYIPQSETDLIKGKFPDEVHFHIKRISFADIPAHDLTLRKWLENRWSDKEVILKQFYERKAFSAEIWPMAKILPLRIAFGFWSILTGITVFSLIVSPIFQLWALFNAILFIGLSIFNTSFSQLEMGWYWRWKSPSRIKRSS</sequence>
<evidence type="ECO:0000256" key="3">
    <source>
        <dbReference type="ARBA" id="ARBA00023315"/>
    </source>
</evidence>
<dbReference type="PANTHER" id="PTHR10983:SF16">
    <property type="entry name" value="LYSOCARDIOLIPIN ACYLTRANSFERASE 1"/>
    <property type="match status" value="1"/>
</dbReference>
<evidence type="ECO:0000313" key="8">
    <source>
        <dbReference type="Proteomes" id="UP000053097"/>
    </source>
</evidence>
<evidence type="ECO:0000256" key="2">
    <source>
        <dbReference type="ARBA" id="ARBA00022679"/>
    </source>
</evidence>
<comment type="similarity">
    <text evidence="1">Belongs to the 1-acyl-sn-glycerol-3-phosphate acyltransferase family.</text>
</comment>
<dbReference type="Proteomes" id="UP000053097">
    <property type="component" value="Unassembled WGS sequence"/>
</dbReference>
<accession>A0A026WL94</accession>
<proteinExistence type="inferred from homology"/>
<keyword evidence="4" id="KW-1133">Transmembrane helix</keyword>
<feature type="transmembrane region" description="Helical" evidence="4">
    <location>
        <begin position="333"/>
        <end position="357"/>
    </location>
</feature>
<gene>
    <name evidence="7" type="ORF">DMN91_000963</name>
    <name evidence="6" type="ORF">X777_02661</name>
</gene>
<keyword evidence="4" id="KW-0812">Transmembrane</keyword>
<dbReference type="Pfam" id="PF16076">
    <property type="entry name" value="Acyltransf_C"/>
    <property type="match status" value="1"/>
</dbReference>
<organism evidence="6 8">
    <name type="scientific">Ooceraea biroi</name>
    <name type="common">Clonal raider ant</name>
    <name type="synonym">Cerapachys biroi</name>
    <dbReference type="NCBI Taxonomy" id="2015173"/>
    <lineage>
        <taxon>Eukaryota</taxon>
        <taxon>Metazoa</taxon>
        <taxon>Ecdysozoa</taxon>
        <taxon>Arthropoda</taxon>
        <taxon>Hexapoda</taxon>
        <taxon>Insecta</taxon>
        <taxon>Pterygota</taxon>
        <taxon>Neoptera</taxon>
        <taxon>Endopterygota</taxon>
        <taxon>Hymenoptera</taxon>
        <taxon>Apocrita</taxon>
        <taxon>Aculeata</taxon>
        <taxon>Formicoidea</taxon>
        <taxon>Formicidae</taxon>
        <taxon>Dorylinae</taxon>
        <taxon>Ooceraea</taxon>
    </lineage>
</organism>
<dbReference type="Pfam" id="PF01553">
    <property type="entry name" value="Acyltransferase"/>
    <property type="match status" value="1"/>
</dbReference>
<dbReference type="SMART" id="SM00563">
    <property type="entry name" value="PlsC"/>
    <property type="match status" value="1"/>
</dbReference>
<reference evidence="6 8" key="1">
    <citation type="journal article" date="2014" name="Curr. Biol.">
        <title>The genome of the clonal raider ant Cerapachys biroi.</title>
        <authorList>
            <person name="Oxley P.R."/>
            <person name="Ji L."/>
            <person name="Fetter-Pruneda I."/>
            <person name="McKenzie S.K."/>
            <person name="Li C."/>
            <person name="Hu H."/>
            <person name="Zhang G."/>
            <person name="Kronauer D.J."/>
        </authorList>
    </citation>
    <scope>NUCLEOTIDE SEQUENCE [LARGE SCALE GENOMIC DNA]</scope>
</reference>
<reference evidence="7" key="3">
    <citation type="submission" date="2018-07" db="EMBL/GenBank/DDBJ databases">
        <authorList>
            <person name="Mckenzie S.K."/>
            <person name="Kronauer D.J.C."/>
        </authorList>
    </citation>
    <scope>NUCLEOTIDE SEQUENCE</scope>
    <source>
        <strain evidence="7">Clonal line C1</strain>
    </source>
</reference>
<keyword evidence="4" id="KW-0472">Membrane</keyword>
<dbReference type="Proteomes" id="UP000279307">
    <property type="component" value="Chromosome 1"/>
</dbReference>
<reference evidence="7" key="2">
    <citation type="journal article" date="2018" name="Genome Res.">
        <title>The genomic architecture and molecular evolution of ant odorant receptors.</title>
        <authorList>
            <person name="McKenzie S.K."/>
            <person name="Kronauer D.J.C."/>
        </authorList>
    </citation>
    <scope>NUCLEOTIDE SEQUENCE [LARGE SCALE GENOMIC DNA]</scope>
    <source>
        <strain evidence="7">Clonal line C1</strain>
    </source>
</reference>
<dbReference type="GO" id="GO:0036149">
    <property type="term" value="P:phosphatidylinositol acyl-chain remodeling"/>
    <property type="evidence" value="ECO:0007669"/>
    <property type="project" value="TreeGrafter"/>
</dbReference>
<dbReference type="EMBL" id="KK107154">
    <property type="protein sequence ID" value="EZA56810.1"/>
    <property type="molecule type" value="Genomic_DNA"/>
</dbReference>
<dbReference type="OrthoDB" id="186786at2759"/>
<evidence type="ECO:0000313" key="6">
    <source>
        <dbReference type="EMBL" id="EZA56810.1"/>
    </source>
</evidence>
<dbReference type="PANTHER" id="PTHR10983">
    <property type="entry name" value="1-ACYLGLYCEROL-3-PHOSPHATE ACYLTRANSFERASE-RELATED"/>
    <property type="match status" value="1"/>
</dbReference>
<keyword evidence="8" id="KW-1185">Reference proteome</keyword>
<dbReference type="InterPro" id="IPR002123">
    <property type="entry name" value="Plipid/glycerol_acylTrfase"/>
</dbReference>
<dbReference type="STRING" id="2015173.A0A026WL94"/>
<keyword evidence="3 6" id="KW-0012">Acyltransferase</keyword>
<dbReference type="AlphaFoldDB" id="A0A026WL94"/>
<evidence type="ECO:0000313" key="7">
    <source>
        <dbReference type="EMBL" id="RLU27164.1"/>
    </source>
</evidence>
<name>A0A026WL94_OOCBI</name>
<dbReference type="GO" id="GO:0016746">
    <property type="term" value="F:acyltransferase activity"/>
    <property type="evidence" value="ECO:0007669"/>
    <property type="project" value="UniProtKB-KW"/>
</dbReference>
<dbReference type="OMA" id="FEWPETT"/>
<dbReference type="PROSITE" id="PS51257">
    <property type="entry name" value="PROKAR_LIPOPROTEIN"/>
    <property type="match status" value="1"/>
</dbReference>
<keyword evidence="2 6" id="KW-0808">Transferase</keyword>
<evidence type="ECO:0000259" key="5">
    <source>
        <dbReference type="SMART" id="SM00563"/>
    </source>
</evidence>